<sequence length="97" mass="10812">MKHSSFFLSCPGSHIAYEWLPNGVIMEARASRVSNSFGIEVTPHTKPCPGWVVCTKAEYEDIRSRALAFLGLVDENARFLAQIEAYEAEQATMSVFV</sequence>
<accession>A0ABP8N7Q9</accession>
<keyword evidence="2" id="KW-1185">Reference proteome</keyword>
<dbReference type="Proteomes" id="UP001501175">
    <property type="component" value="Unassembled WGS sequence"/>
</dbReference>
<reference evidence="2" key="1">
    <citation type="journal article" date="2019" name="Int. J. Syst. Evol. Microbiol.">
        <title>The Global Catalogue of Microorganisms (GCM) 10K type strain sequencing project: providing services to taxonomists for standard genome sequencing and annotation.</title>
        <authorList>
            <consortium name="The Broad Institute Genomics Platform"/>
            <consortium name="The Broad Institute Genome Sequencing Center for Infectious Disease"/>
            <person name="Wu L."/>
            <person name="Ma J."/>
        </authorList>
    </citation>
    <scope>NUCLEOTIDE SEQUENCE [LARGE SCALE GENOMIC DNA]</scope>
    <source>
        <strain evidence="2">JCM 17927</strain>
    </source>
</reference>
<protein>
    <submittedName>
        <fullName evidence="1">Uncharacterized protein</fullName>
    </submittedName>
</protein>
<dbReference type="RefSeq" id="WP_345245907.1">
    <property type="nucleotide sequence ID" value="NZ_BAABHD010000066.1"/>
</dbReference>
<gene>
    <name evidence="1" type="ORF">GCM10023189_37840</name>
</gene>
<comment type="caution">
    <text evidence="1">The sequence shown here is derived from an EMBL/GenBank/DDBJ whole genome shotgun (WGS) entry which is preliminary data.</text>
</comment>
<proteinExistence type="predicted"/>
<evidence type="ECO:0000313" key="1">
    <source>
        <dbReference type="EMBL" id="GAA4461859.1"/>
    </source>
</evidence>
<name>A0ABP8N7Q9_9BACT</name>
<dbReference type="EMBL" id="BAABHD010000066">
    <property type="protein sequence ID" value="GAA4461859.1"/>
    <property type="molecule type" value="Genomic_DNA"/>
</dbReference>
<evidence type="ECO:0000313" key="2">
    <source>
        <dbReference type="Proteomes" id="UP001501175"/>
    </source>
</evidence>
<organism evidence="1 2">
    <name type="scientific">Nibrella saemangeumensis</name>
    <dbReference type="NCBI Taxonomy" id="1084526"/>
    <lineage>
        <taxon>Bacteria</taxon>
        <taxon>Pseudomonadati</taxon>
        <taxon>Bacteroidota</taxon>
        <taxon>Cytophagia</taxon>
        <taxon>Cytophagales</taxon>
        <taxon>Spirosomataceae</taxon>
        <taxon>Nibrella</taxon>
    </lineage>
</organism>